<evidence type="ECO:0008006" key="3">
    <source>
        <dbReference type="Google" id="ProtNLM"/>
    </source>
</evidence>
<organism evidence="1 2">
    <name type="scientific">Enterobacter cloacae</name>
    <dbReference type="NCBI Taxonomy" id="550"/>
    <lineage>
        <taxon>Bacteria</taxon>
        <taxon>Pseudomonadati</taxon>
        <taxon>Pseudomonadota</taxon>
        <taxon>Gammaproteobacteria</taxon>
        <taxon>Enterobacterales</taxon>
        <taxon>Enterobacteriaceae</taxon>
        <taxon>Enterobacter</taxon>
        <taxon>Enterobacter cloacae complex</taxon>
    </lineage>
</organism>
<evidence type="ECO:0000313" key="1">
    <source>
        <dbReference type="EMBL" id="RAZ71093.1"/>
    </source>
</evidence>
<evidence type="ECO:0000313" key="2">
    <source>
        <dbReference type="Proteomes" id="UP000251576"/>
    </source>
</evidence>
<name>A0A330GF06_ENTCL</name>
<reference evidence="1 2" key="1">
    <citation type="submission" date="2018-06" db="EMBL/GenBank/DDBJ databases">
        <title>ACT-28, a chromosomally-encoded AmpC with carbapenemase activity from Enterobacter kobei.</title>
        <authorList>
            <person name="Jousset A.B."/>
            <person name="Oueslati S."/>
            <person name="Bernabeu S."/>
            <person name="Takissian J."/>
            <person name="Creton E."/>
            <person name="Vogel A."/>
            <person name="Cotellon G."/>
            <person name="Bonnin R.A."/>
            <person name="Dortet L."/>
            <person name="Naas T."/>
        </authorList>
    </citation>
    <scope>NUCLEOTIDE SEQUENCE [LARGE SCALE GENOMIC DNA]</scope>
    <source>
        <strain evidence="1 2">99B3</strain>
    </source>
</reference>
<dbReference type="AlphaFoldDB" id="A0A330GF06"/>
<sequence length="118" mass="13229">MRYISLLLSVIFLTGCPGKGKEGAASGERQSIYVYDGLVCFTVDKKDILSRYVLASNGKDYSELLKGDFLALSYPNTCFNVNLTKGTVYGVHYTLNKKNFYYTFIIDNQGNILDLGRK</sequence>
<protein>
    <recommendedName>
        <fullName evidence="3">Lipoprotein</fullName>
    </recommendedName>
</protein>
<dbReference type="InterPro" id="IPR054657">
    <property type="entry name" value="T6SS_periplasmic_put"/>
</dbReference>
<accession>A0A330GF06</accession>
<dbReference type="RefSeq" id="WP_112780293.1">
    <property type="nucleotide sequence ID" value="NZ_CABMNQ010000004.1"/>
</dbReference>
<dbReference type="NCBIfam" id="NF045617">
    <property type="entry name" value="mostly_LP"/>
    <property type="match status" value="1"/>
</dbReference>
<dbReference type="EMBL" id="QMDH01000004">
    <property type="protein sequence ID" value="RAZ71093.1"/>
    <property type="molecule type" value="Genomic_DNA"/>
</dbReference>
<gene>
    <name evidence="1" type="ORF">DP202_05345</name>
</gene>
<dbReference type="Proteomes" id="UP000251576">
    <property type="component" value="Unassembled WGS sequence"/>
</dbReference>
<proteinExistence type="predicted"/>
<dbReference type="PROSITE" id="PS51257">
    <property type="entry name" value="PROKAR_LIPOPROTEIN"/>
    <property type="match status" value="1"/>
</dbReference>
<comment type="caution">
    <text evidence="1">The sequence shown here is derived from an EMBL/GenBank/DDBJ whole genome shotgun (WGS) entry which is preliminary data.</text>
</comment>